<name>A0ABR3DSQ0_NEUIN</name>
<feature type="chain" id="PRO_5046106331" description="Secreted protein" evidence="1">
    <location>
        <begin position="23"/>
        <end position="81"/>
    </location>
</feature>
<feature type="signal peptide" evidence="1">
    <location>
        <begin position="1"/>
        <end position="22"/>
    </location>
</feature>
<sequence length="81" mass="8835">MEGMVYLALLALLACCEPFGRGRSASQPNRSWPAESRVTSTFHPLSNGGGRGNKRLLTLSLSHQITSNDRPCNHMGCLYSI</sequence>
<feature type="non-terminal residue" evidence="2">
    <location>
        <position position="1"/>
    </location>
</feature>
<evidence type="ECO:0000313" key="2">
    <source>
        <dbReference type="EMBL" id="KAL0475689.1"/>
    </source>
</evidence>
<dbReference type="Proteomes" id="UP001451303">
    <property type="component" value="Unassembled WGS sequence"/>
</dbReference>
<protein>
    <recommendedName>
        <fullName evidence="4">Secreted protein</fullName>
    </recommendedName>
</protein>
<gene>
    <name evidence="2" type="ORF">QR685DRAFT_513407</name>
</gene>
<proteinExistence type="predicted"/>
<keyword evidence="1" id="KW-0732">Signal</keyword>
<keyword evidence="3" id="KW-1185">Reference proteome</keyword>
<organism evidence="2 3">
    <name type="scientific">Neurospora intermedia</name>
    <dbReference type="NCBI Taxonomy" id="5142"/>
    <lineage>
        <taxon>Eukaryota</taxon>
        <taxon>Fungi</taxon>
        <taxon>Dikarya</taxon>
        <taxon>Ascomycota</taxon>
        <taxon>Pezizomycotina</taxon>
        <taxon>Sordariomycetes</taxon>
        <taxon>Sordariomycetidae</taxon>
        <taxon>Sordariales</taxon>
        <taxon>Sordariaceae</taxon>
        <taxon>Neurospora</taxon>
    </lineage>
</organism>
<reference evidence="2 3" key="1">
    <citation type="submission" date="2023-09" db="EMBL/GenBank/DDBJ databases">
        <title>Multi-omics analysis of a traditional fermented food reveals byproduct-associated fungal strains for waste-to-food upcycling.</title>
        <authorList>
            <consortium name="Lawrence Berkeley National Laboratory"/>
            <person name="Rekdal V.M."/>
            <person name="Villalobos-Escobedo J.M."/>
            <person name="Rodriguez-Valeron N."/>
            <person name="Garcia M.O."/>
            <person name="Vasquez D.P."/>
            <person name="Damayanti I."/>
            <person name="Sorensen P.M."/>
            <person name="Baidoo E.E."/>
            <person name="De Carvalho A.C."/>
            <person name="Riley R."/>
            <person name="Lipzen A."/>
            <person name="He G."/>
            <person name="Yan M."/>
            <person name="Haridas S."/>
            <person name="Daum C."/>
            <person name="Yoshinaga Y."/>
            <person name="Ng V."/>
            <person name="Grigoriev I.V."/>
            <person name="Munk R."/>
            <person name="Nuraida L."/>
            <person name="Wijaya C.H."/>
            <person name="Morales P.-C."/>
            <person name="Keasling J.D."/>
        </authorList>
    </citation>
    <scope>NUCLEOTIDE SEQUENCE [LARGE SCALE GENOMIC DNA]</scope>
    <source>
        <strain evidence="2 3">FGSC 2613</strain>
    </source>
</reference>
<accession>A0ABR3DSQ0</accession>
<comment type="caution">
    <text evidence="2">The sequence shown here is derived from an EMBL/GenBank/DDBJ whole genome shotgun (WGS) entry which is preliminary data.</text>
</comment>
<evidence type="ECO:0000256" key="1">
    <source>
        <dbReference type="SAM" id="SignalP"/>
    </source>
</evidence>
<dbReference type="EMBL" id="JAVLET010000001">
    <property type="protein sequence ID" value="KAL0475689.1"/>
    <property type="molecule type" value="Genomic_DNA"/>
</dbReference>
<feature type="non-terminal residue" evidence="2">
    <location>
        <position position="81"/>
    </location>
</feature>
<evidence type="ECO:0008006" key="4">
    <source>
        <dbReference type="Google" id="ProtNLM"/>
    </source>
</evidence>
<evidence type="ECO:0000313" key="3">
    <source>
        <dbReference type="Proteomes" id="UP001451303"/>
    </source>
</evidence>